<accession>A0A0B6ZD10</accession>
<proteinExistence type="predicted"/>
<protein>
    <recommendedName>
        <fullName evidence="3">Cyclin-dependent kinase 2-interacting protein</fullName>
    </recommendedName>
</protein>
<reference evidence="2" key="1">
    <citation type="submission" date="2014-12" db="EMBL/GenBank/DDBJ databases">
        <title>Insight into the proteome of Arion vulgaris.</title>
        <authorList>
            <person name="Aradska J."/>
            <person name="Bulat T."/>
            <person name="Smidak R."/>
            <person name="Sarate P."/>
            <person name="Gangsoo J."/>
            <person name="Sialana F."/>
            <person name="Bilban M."/>
            <person name="Lubec G."/>
        </authorList>
    </citation>
    <scope>NUCLEOTIDE SEQUENCE</scope>
    <source>
        <tissue evidence="2">Skin</tissue>
    </source>
</reference>
<dbReference type="PANTHER" id="PTHR15827:SF2">
    <property type="entry name" value="CYCLIN-DEPENDENT KINASE 2-INTERACTING PROTEIN"/>
    <property type="match status" value="1"/>
</dbReference>
<dbReference type="PRINTS" id="PR02040">
    <property type="entry name" value="CDK2IP"/>
</dbReference>
<evidence type="ECO:0000256" key="1">
    <source>
        <dbReference type="SAM" id="MobiDB-lite"/>
    </source>
</evidence>
<dbReference type="PANTHER" id="PTHR15827">
    <property type="entry name" value="CYCLIN-DEPENDENT KINASE 2-INTERACTING PROTEIN"/>
    <property type="match status" value="1"/>
</dbReference>
<name>A0A0B6ZD10_9EUPU</name>
<gene>
    <name evidence="2" type="primary">ORF58735</name>
</gene>
<organism evidence="2">
    <name type="scientific">Arion vulgaris</name>
    <dbReference type="NCBI Taxonomy" id="1028688"/>
    <lineage>
        <taxon>Eukaryota</taxon>
        <taxon>Metazoa</taxon>
        <taxon>Spiralia</taxon>
        <taxon>Lophotrochozoa</taxon>
        <taxon>Mollusca</taxon>
        <taxon>Gastropoda</taxon>
        <taxon>Heterobranchia</taxon>
        <taxon>Euthyneura</taxon>
        <taxon>Panpulmonata</taxon>
        <taxon>Eupulmonata</taxon>
        <taxon>Stylommatophora</taxon>
        <taxon>Helicina</taxon>
        <taxon>Arionoidea</taxon>
        <taxon>Arionidae</taxon>
        <taxon>Arion</taxon>
    </lineage>
</organism>
<feature type="compositionally biased region" description="Polar residues" evidence="1">
    <location>
        <begin position="1"/>
        <end position="32"/>
    </location>
</feature>
<feature type="region of interest" description="Disordered" evidence="1">
    <location>
        <begin position="1"/>
        <end position="35"/>
    </location>
</feature>
<sequence>MSSDTSGIDNSFLSPVSSPAPQAKQHTSTNLTGDPRKVKDLAADFHNLMRKWKALNSEGMDIISKIANIKIERVFNLTEQESGTVRLPQELNPLCDLLCDTVDRMSQVDAKMQHKMKIAEGLESLQQFQKSPATHSILFSSMTLHDVANTLKMILRDFEEELKLKKELCRQVAHTDSRELLMFYCACWMHQPYIRPQCHDLLEALLIETGHIK</sequence>
<dbReference type="InterPro" id="IPR023250">
    <property type="entry name" value="Cyclin-dep_Kinase_2_interact"/>
</dbReference>
<dbReference type="EMBL" id="HACG01019569">
    <property type="protein sequence ID" value="CEK66434.1"/>
    <property type="molecule type" value="Transcribed_RNA"/>
</dbReference>
<evidence type="ECO:0000313" key="2">
    <source>
        <dbReference type="EMBL" id="CEK66434.1"/>
    </source>
</evidence>
<dbReference type="AlphaFoldDB" id="A0A0B6ZD10"/>
<evidence type="ECO:0008006" key="3">
    <source>
        <dbReference type="Google" id="ProtNLM"/>
    </source>
</evidence>